<evidence type="ECO:0000313" key="5">
    <source>
        <dbReference type="Proteomes" id="UP000789508"/>
    </source>
</evidence>
<evidence type="ECO:0000313" key="4">
    <source>
        <dbReference type="EMBL" id="CAG8518871.1"/>
    </source>
</evidence>
<name>A0A9N9F8W3_9GLOM</name>
<keyword evidence="5" id="KW-1185">Reference proteome</keyword>
<gene>
    <name evidence="4" type="ORF">ALEPTO_LOCUS4359</name>
</gene>
<feature type="compositionally biased region" description="Basic and acidic residues" evidence="2">
    <location>
        <begin position="295"/>
        <end position="313"/>
    </location>
</feature>
<evidence type="ECO:0000259" key="3">
    <source>
        <dbReference type="PROSITE" id="PS50157"/>
    </source>
</evidence>
<accession>A0A9N9F8W3</accession>
<protein>
    <submittedName>
        <fullName evidence="4">10482_t:CDS:1</fullName>
    </submittedName>
</protein>
<reference evidence="4" key="1">
    <citation type="submission" date="2021-06" db="EMBL/GenBank/DDBJ databases">
        <authorList>
            <person name="Kallberg Y."/>
            <person name="Tangrot J."/>
            <person name="Rosling A."/>
        </authorList>
    </citation>
    <scope>NUCLEOTIDE SEQUENCE</scope>
    <source>
        <strain evidence="4">FL130A</strain>
    </source>
</reference>
<comment type="caution">
    <text evidence="4">The sequence shown here is derived from an EMBL/GenBank/DDBJ whole genome shotgun (WGS) entry which is preliminary data.</text>
</comment>
<keyword evidence="1" id="KW-0862">Zinc</keyword>
<feature type="region of interest" description="Disordered" evidence="2">
    <location>
        <begin position="274"/>
        <end position="320"/>
    </location>
</feature>
<dbReference type="PANTHER" id="PTHR21354:SF0">
    <property type="entry name" value="ZINC FINGER PROTEIN 511"/>
    <property type="match status" value="1"/>
</dbReference>
<organism evidence="4 5">
    <name type="scientific">Ambispora leptoticha</name>
    <dbReference type="NCBI Taxonomy" id="144679"/>
    <lineage>
        <taxon>Eukaryota</taxon>
        <taxon>Fungi</taxon>
        <taxon>Fungi incertae sedis</taxon>
        <taxon>Mucoromycota</taxon>
        <taxon>Glomeromycotina</taxon>
        <taxon>Glomeromycetes</taxon>
        <taxon>Archaeosporales</taxon>
        <taxon>Ambisporaceae</taxon>
        <taxon>Ambispora</taxon>
    </lineage>
</organism>
<feature type="domain" description="C2H2-type" evidence="3">
    <location>
        <begin position="121"/>
        <end position="144"/>
    </location>
</feature>
<dbReference type="EMBL" id="CAJVPS010000992">
    <property type="protein sequence ID" value="CAG8518871.1"/>
    <property type="molecule type" value="Genomic_DNA"/>
</dbReference>
<sequence>MELQETKLQQQLEPDLIHKQEQTTGIIYSHKRKIFQDPETLELQIFDENDGGEPPKKYVALDDYNDVTENKIDNLKKKIGEHKQKHQGPIACHLPPHCRRHPTEFPSITAFEIHYNSHHRFICDECQAVFPTKSWLDMHLTEFHDVLAQIRKEKGQKIHKCYVQGCERFFSTPKMRRLHLIDKHQYPTTFDFGMVKEKNKKDNVQNPNASNSSGESMIAVSTSMPASAPDKIHTTSHNKNEDVDKDVEMLAESLSKLTIPMTIKFGRDQVRTRLSFGQSPSSSAKFDKKKQRKFVSKDKSKQKEKANEEENHEIGNTVGNCVEKQDNNEMVMEGVEVEKQM</sequence>
<dbReference type="PROSITE" id="PS50157">
    <property type="entry name" value="ZINC_FINGER_C2H2_2"/>
    <property type="match status" value="1"/>
</dbReference>
<proteinExistence type="predicted"/>
<dbReference type="SMART" id="SM00355">
    <property type="entry name" value="ZnF_C2H2"/>
    <property type="match status" value="3"/>
</dbReference>
<dbReference type="InterPro" id="IPR013087">
    <property type="entry name" value="Znf_C2H2_type"/>
</dbReference>
<keyword evidence="1" id="KW-0863">Zinc-finger</keyword>
<evidence type="ECO:0000256" key="1">
    <source>
        <dbReference type="PROSITE-ProRule" id="PRU00042"/>
    </source>
</evidence>
<evidence type="ECO:0000256" key="2">
    <source>
        <dbReference type="SAM" id="MobiDB-lite"/>
    </source>
</evidence>
<keyword evidence="1" id="KW-0479">Metal-binding</keyword>
<dbReference type="PANTHER" id="PTHR21354">
    <property type="entry name" value="ZINC FINGER PROTEIN 511"/>
    <property type="match status" value="1"/>
</dbReference>
<dbReference type="AlphaFoldDB" id="A0A9N9F8W3"/>
<dbReference type="OrthoDB" id="18440at2759"/>
<dbReference type="InterPro" id="IPR039258">
    <property type="entry name" value="ZNF511"/>
</dbReference>
<dbReference type="GO" id="GO:0008270">
    <property type="term" value="F:zinc ion binding"/>
    <property type="evidence" value="ECO:0007669"/>
    <property type="project" value="UniProtKB-KW"/>
</dbReference>
<feature type="compositionally biased region" description="Polar residues" evidence="2">
    <location>
        <begin position="275"/>
        <end position="284"/>
    </location>
</feature>
<dbReference type="PROSITE" id="PS00028">
    <property type="entry name" value="ZINC_FINGER_C2H2_1"/>
    <property type="match status" value="1"/>
</dbReference>
<dbReference type="Proteomes" id="UP000789508">
    <property type="component" value="Unassembled WGS sequence"/>
</dbReference>